<organism evidence="2 3">
    <name type="scientific">Acrasis kona</name>
    <dbReference type="NCBI Taxonomy" id="1008807"/>
    <lineage>
        <taxon>Eukaryota</taxon>
        <taxon>Discoba</taxon>
        <taxon>Heterolobosea</taxon>
        <taxon>Tetramitia</taxon>
        <taxon>Eutetramitia</taxon>
        <taxon>Acrasidae</taxon>
        <taxon>Acrasis</taxon>
    </lineage>
</organism>
<gene>
    <name evidence="2" type="ORF">AKO1_001273</name>
</gene>
<dbReference type="InterPro" id="IPR001611">
    <property type="entry name" value="Leu-rich_rpt"/>
</dbReference>
<keyword evidence="3" id="KW-1185">Reference proteome</keyword>
<dbReference type="Pfam" id="PF13516">
    <property type="entry name" value="LRR_6"/>
    <property type="match status" value="5"/>
</dbReference>
<dbReference type="PANTHER" id="PTHR13318">
    <property type="entry name" value="PARTNER OF PAIRED, ISOFORM B-RELATED"/>
    <property type="match status" value="1"/>
</dbReference>
<name>A0AAW2ZAU4_9EUKA</name>
<feature type="compositionally biased region" description="Polar residues" evidence="1">
    <location>
        <begin position="22"/>
        <end position="33"/>
    </location>
</feature>
<dbReference type="Gene3D" id="3.80.10.10">
    <property type="entry name" value="Ribonuclease Inhibitor"/>
    <property type="match status" value="2"/>
</dbReference>
<comment type="caution">
    <text evidence="2">The sequence shown here is derived from an EMBL/GenBank/DDBJ whole genome shotgun (WGS) entry which is preliminary data.</text>
</comment>
<dbReference type="InterPro" id="IPR032675">
    <property type="entry name" value="LRR_dom_sf"/>
</dbReference>
<reference evidence="2 3" key="1">
    <citation type="submission" date="2024-03" db="EMBL/GenBank/DDBJ databases">
        <title>The Acrasis kona genome and developmental transcriptomes reveal deep origins of eukaryotic multicellular pathways.</title>
        <authorList>
            <person name="Sheikh S."/>
            <person name="Fu C.-J."/>
            <person name="Brown M.W."/>
            <person name="Baldauf S.L."/>
        </authorList>
    </citation>
    <scope>NUCLEOTIDE SEQUENCE [LARGE SCALE GENOMIC DNA]</scope>
    <source>
        <strain evidence="2 3">ATCC MYA-3509</strain>
    </source>
</reference>
<evidence type="ECO:0000313" key="3">
    <source>
        <dbReference type="Proteomes" id="UP001431209"/>
    </source>
</evidence>
<feature type="region of interest" description="Disordered" evidence="1">
    <location>
        <begin position="12"/>
        <end position="37"/>
    </location>
</feature>
<sequence>MPTNTVLNKLTGKRKRYEEQTQHSQVQTCSPEQSAHKRLRTDERSFCSVVHNSDKKESHAPTDLLPHDCLCFRRLSYDLILHILDFVSFKCNYFAMNFDTVVDVHHQYLNSASIQQQLGTDPTLSSQPSPQKKRNASELISHIYGYFRLDPFRKIFLLYRNMTLSFGKQYEEDNRLTDTRMKMFIPRHSIKSIDVSANNLGREFLEHISEAKSLVKLDLSANLDVTCDSVRAVASNHPQLQELSLNATSVGPKGICDVKNLRQLRRLRMSMLIGETLNQESIQALSSHPSLTHLQLYLNKISDVGASCLLSNARLKKLYLGFNGLTDVAFNHIQHHPNMSLNVLDLTHNAIGDVGAKMIARYMQGLGELHLSSSLVTDVGVNDLICLSDTIKFLDIHFSPALTAECLRNLSKNKTLQRLVVSKNLLGNQAAIYASQNNTLESLEMNECGIDDHGAMHLFQNVNFRVLELAKNMITDKSVKHIPVKKISSLQCLELSENIGITFVSCRHLAKHPSLTVLNLQNTSLKNGNAKYLFCNRNFTSLNLSGNQLTDKSLSTLLDNTTLVHLNLESNQISDEGACSIYTKNRQLRSLNLTDNDKLTWKSVKCAIATSSIISLTCSFRNAHGKKLCVEQCGRFIH</sequence>
<dbReference type="GO" id="GO:0019005">
    <property type="term" value="C:SCF ubiquitin ligase complex"/>
    <property type="evidence" value="ECO:0007669"/>
    <property type="project" value="TreeGrafter"/>
</dbReference>
<dbReference type="SUPFAM" id="SSF52047">
    <property type="entry name" value="RNI-like"/>
    <property type="match status" value="2"/>
</dbReference>
<proteinExistence type="predicted"/>
<evidence type="ECO:0000256" key="1">
    <source>
        <dbReference type="SAM" id="MobiDB-lite"/>
    </source>
</evidence>
<dbReference type="EMBL" id="JAOPGA020001288">
    <property type="protein sequence ID" value="KAL0486956.1"/>
    <property type="molecule type" value="Genomic_DNA"/>
</dbReference>
<dbReference type="GO" id="GO:0031146">
    <property type="term" value="P:SCF-dependent proteasomal ubiquitin-dependent protein catabolic process"/>
    <property type="evidence" value="ECO:0007669"/>
    <property type="project" value="TreeGrafter"/>
</dbReference>
<dbReference type="Proteomes" id="UP001431209">
    <property type="component" value="Unassembled WGS sequence"/>
</dbReference>
<accession>A0AAW2ZAU4</accession>
<dbReference type="AlphaFoldDB" id="A0AAW2ZAU4"/>
<evidence type="ECO:0000313" key="2">
    <source>
        <dbReference type="EMBL" id="KAL0486956.1"/>
    </source>
</evidence>
<dbReference type="PANTHER" id="PTHR13318:SF190">
    <property type="entry name" value="PARTNER OF PAIRED, ISOFORM B"/>
    <property type="match status" value="1"/>
</dbReference>
<dbReference type="SMART" id="SM00368">
    <property type="entry name" value="LRR_RI"/>
    <property type="match status" value="6"/>
</dbReference>
<protein>
    <submittedName>
        <fullName evidence="2">Uncharacterized protein</fullName>
    </submittedName>
</protein>